<protein>
    <submittedName>
        <fullName evidence="4">Glycosyltransferase family 1 protein</fullName>
    </submittedName>
</protein>
<dbReference type="InterPro" id="IPR028098">
    <property type="entry name" value="Glyco_trans_4-like_N"/>
</dbReference>
<proteinExistence type="predicted"/>
<dbReference type="Pfam" id="PF13439">
    <property type="entry name" value="Glyco_transf_4"/>
    <property type="match status" value="1"/>
</dbReference>
<dbReference type="InterPro" id="IPR001296">
    <property type="entry name" value="Glyco_trans_1"/>
</dbReference>
<dbReference type="Pfam" id="PF00534">
    <property type="entry name" value="Glycos_transf_1"/>
    <property type="match status" value="1"/>
</dbReference>
<dbReference type="EMBL" id="CP139558">
    <property type="protein sequence ID" value="WPU97129.1"/>
    <property type="molecule type" value="Genomic_DNA"/>
</dbReference>
<dbReference type="Proteomes" id="UP001324380">
    <property type="component" value="Chromosome"/>
</dbReference>
<dbReference type="PANTHER" id="PTHR46401">
    <property type="entry name" value="GLYCOSYLTRANSFERASE WBBK-RELATED"/>
    <property type="match status" value="1"/>
</dbReference>
<keyword evidence="1" id="KW-0808">Transferase</keyword>
<feature type="domain" description="Glycosyl transferase family 1" evidence="2">
    <location>
        <begin position="99"/>
        <end position="255"/>
    </location>
</feature>
<evidence type="ECO:0000256" key="1">
    <source>
        <dbReference type="ARBA" id="ARBA00022679"/>
    </source>
</evidence>
<evidence type="ECO:0000259" key="3">
    <source>
        <dbReference type="Pfam" id="PF13439"/>
    </source>
</evidence>
<evidence type="ECO:0000259" key="2">
    <source>
        <dbReference type="Pfam" id="PF00534"/>
    </source>
</evidence>
<dbReference type="Gene3D" id="3.40.50.2000">
    <property type="entry name" value="Glycogen Phosphorylase B"/>
    <property type="match status" value="2"/>
</dbReference>
<dbReference type="RefSeq" id="WP_321566214.1">
    <property type="nucleotide sequence ID" value="NZ_CP139558.1"/>
</dbReference>
<gene>
    <name evidence="4" type="ORF">SNE25_08345</name>
</gene>
<reference evidence="4 5" key="1">
    <citation type="submission" date="2023-11" db="EMBL/GenBank/DDBJ databases">
        <title>Analysis of the Genomes of Mucilaginibacter gossypii cycad 4 and M. sabulilitoris SNA2: microbes with the potential for plant growth promotion.</title>
        <authorList>
            <person name="Hirsch A.M."/>
            <person name="Humm E."/>
            <person name="Rubbi M."/>
            <person name="Del Vecchio G."/>
            <person name="Ha S.M."/>
            <person name="Pellegrini M."/>
            <person name="Gunsalus R.P."/>
        </authorList>
    </citation>
    <scope>NUCLEOTIDE SEQUENCE [LARGE SCALE GENOMIC DNA]</scope>
    <source>
        <strain evidence="4 5">SNA2</strain>
    </source>
</reference>
<dbReference type="PANTHER" id="PTHR46401:SF2">
    <property type="entry name" value="GLYCOSYLTRANSFERASE WBBK-RELATED"/>
    <property type="match status" value="1"/>
</dbReference>
<keyword evidence="5" id="KW-1185">Reference proteome</keyword>
<dbReference type="SUPFAM" id="SSF53756">
    <property type="entry name" value="UDP-Glycosyltransferase/glycogen phosphorylase"/>
    <property type="match status" value="1"/>
</dbReference>
<accession>A0ABZ0TZ86</accession>
<dbReference type="CDD" id="cd03809">
    <property type="entry name" value="GT4_MtfB-like"/>
    <property type="match status" value="1"/>
</dbReference>
<evidence type="ECO:0000313" key="4">
    <source>
        <dbReference type="EMBL" id="WPU97129.1"/>
    </source>
</evidence>
<feature type="domain" description="Glycosyltransferase subfamily 4-like N-terminal" evidence="3">
    <location>
        <begin position="8"/>
        <end position="77"/>
    </location>
</feature>
<name>A0ABZ0TZ86_9SPHI</name>
<organism evidence="4 5">
    <name type="scientific">Mucilaginibacter sabulilitoris</name>
    <dbReference type="NCBI Taxonomy" id="1173583"/>
    <lineage>
        <taxon>Bacteria</taxon>
        <taxon>Pseudomonadati</taxon>
        <taxon>Bacteroidota</taxon>
        <taxon>Sphingobacteriia</taxon>
        <taxon>Sphingobacteriales</taxon>
        <taxon>Sphingobacteriaceae</taxon>
        <taxon>Mucilaginibacter</taxon>
    </lineage>
</organism>
<sequence length="284" mass="32076">MLPYFSEAPTLLTVHDLVALDYPEFCKNETAVYHKLFLPNSIAKAKKIIAVSHQVKEDIIARFNTDPSKIEVVHHGVGKEFTEIKSPRILQKVSQKYQLPEKYILFVGNLEPRKNIENLIDAFVELKKHLDIEHKLVIVGAEGWKFHGIYTKVGQRKINNEIIFTGYADQEDMPALYSLADLFVFPSLYEGFGLPVLEALACKTPVLISNSGALPEVAGNVVPQVDRLDPRDVAEKILLLITSDELKIRIANYGIDRIKQFTWEQSAQKTITVYDQLLMNGVSA</sequence>
<evidence type="ECO:0000313" key="5">
    <source>
        <dbReference type="Proteomes" id="UP001324380"/>
    </source>
</evidence>